<dbReference type="RefSeq" id="WP_163747758.1">
    <property type="nucleotide sequence ID" value="NZ_AP022596.1"/>
</dbReference>
<evidence type="ECO:0000259" key="2">
    <source>
        <dbReference type="SMART" id="SM01007"/>
    </source>
</evidence>
<feature type="domain" description="Class II aldolase/adducin N-terminal" evidence="2">
    <location>
        <begin position="33"/>
        <end position="211"/>
    </location>
</feature>
<dbReference type="KEGG" id="mhev:MHEL_24500"/>
<dbReference type="EMBL" id="AP022596">
    <property type="protein sequence ID" value="BBY64207.1"/>
    <property type="molecule type" value="Genomic_DNA"/>
</dbReference>
<organism evidence="3 4">
    <name type="scientific">Mycolicibacterium helvum</name>
    <dbReference type="NCBI Taxonomy" id="1534349"/>
    <lineage>
        <taxon>Bacteria</taxon>
        <taxon>Bacillati</taxon>
        <taxon>Actinomycetota</taxon>
        <taxon>Actinomycetes</taxon>
        <taxon>Mycobacteriales</taxon>
        <taxon>Mycobacteriaceae</taxon>
        <taxon>Mycolicibacterium</taxon>
    </lineage>
</organism>
<dbReference type="InterPro" id="IPR051017">
    <property type="entry name" value="Aldolase-II_Adducin_sf"/>
</dbReference>
<dbReference type="InterPro" id="IPR036409">
    <property type="entry name" value="Aldolase_II/adducin_N_sf"/>
</dbReference>
<dbReference type="PANTHER" id="PTHR10672">
    <property type="entry name" value="ADDUCIN"/>
    <property type="match status" value="1"/>
</dbReference>
<dbReference type="GO" id="GO:0051015">
    <property type="term" value="F:actin filament binding"/>
    <property type="evidence" value="ECO:0007669"/>
    <property type="project" value="TreeGrafter"/>
</dbReference>
<dbReference type="Gene3D" id="3.40.225.10">
    <property type="entry name" value="Class II aldolase/adducin N-terminal domain"/>
    <property type="match status" value="1"/>
</dbReference>
<dbReference type="Proteomes" id="UP000467148">
    <property type="component" value="Chromosome"/>
</dbReference>
<evidence type="ECO:0000256" key="1">
    <source>
        <dbReference type="ARBA" id="ARBA00037961"/>
    </source>
</evidence>
<gene>
    <name evidence="3" type="ORF">MHEL_24500</name>
</gene>
<dbReference type="AlphaFoldDB" id="A0A7I7T4J4"/>
<comment type="similarity">
    <text evidence="1">Belongs to the aldolase class II family.</text>
</comment>
<name>A0A7I7T4J4_9MYCO</name>
<protein>
    <submittedName>
        <fullName evidence="3">Putative class II aldolase</fullName>
    </submittedName>
</protein>
<evidence type="ECO:0000313" key="3">
    <source>
        <dbReference type="EMBL" id="BBY64207.1"/>
    </source>
</evidence>
<dbReference type="PANTHER" id="PTHR10672:SF3">
    <property type="entry name" value="PROTEIN HU-LI TAI SHAO"/>
    <property type="match status" value="1"/>
</dbReference>
<dbReference type="SUPFAM" id="SSF53639">
    <property type="entry name" value="AraD/HMP-PK domain-like"/>
    <property type="match status" value="1"/>
</dbReference>
<dbReference type="InterPro" id="IPR001303">
    <property type="entry name" value="Aldolase_II/adducin_N"/>
</dbReference>
<dbReference type="Pfam" id="PF00596">
    <property type="entry name" value="Aldolase_II"/>
    <property type="match status" value="1"/>
</dbReference>
<reference evidence="3 4" key="1">
    <citation type="journal article" date="2019" name="Emerg. Microbes Infect.">
        <title>Comprehensive subspecies identification of 175 nontuberculous mycobacteria species based on 7547 genomic profiles.</title>
        <authorList>
            <person name="Matsumoto Y."/>
            <person name="Kinjo T."/>
            <person name="Motooka D."/>
            <person name="Nabeya D."/>
            <person name="Jung N."/>
            <person name="Uechi K."/>
            <person name="Horii T."/>
            <person name="Iida T."/>
            <person name="Fujita J."/>
            <person name="Nakamura S."/>
        </authorList>
    </citation>
    <scope>NUCLEOTIDE SEQUENCE [LARGE SCALE GENOMIC DNA]</scope>
    <source>
        <strain evidence="3 4">JCM 30396</strain>
    </source>
</reference>
<keyword evidence="4" id="KW-1185">Reference proteome</keyword>
<sequence>MTSTLNDSKPDLMRRALDALSQHVADSGLTTRQKVALTCRALFDAGHDSGLAGQITARAEEPGTYYTQRLGLGFDEITEENLLVVDEDLNVLEGQGMANPANRFHSWIYRGRPDVSCVVHTHPLHVAALSMLEIPLAVSQMDIAPLYDDCAFLADWPGVPVGNEEGEIITAALGDKKAVLLAHHGHVVAGASVEEACSLAMLIERAARLQLLAMSAGTIAELPPRLAREAHDWTLTPKRSQANFAYYARQALRRHPDALSS</sequence>
<proteinExistence type="inferred from homology"/>
<dbReference type="GO" id="GO:0005856">
    <property type="term" value="C:cytoskeleton"/>
    <property type="evidence" value="ECO:0007669"/>
    <property type="project" value="TreeGrafter"/>
</dbReference>
<dbReference type="SMART" id="SM01007">
    <property type="entry name" value="Aldolase_II"/>
    <property type="match status" value="1"/>
</dbReference>
<accession>A0A7I7T4J4</accession>
<evidence type="ECO:0000313" key="4">
    <source>
        <dbReference type="Proteomes" id="UP000467148"/>
    </source>
</evidence>
<dbReference type="NCBIfam" id="NF005484">
    <property type="entry name" value="PRK07090.1"/>
    <property type="match status" value="1"/>
</dbReference>